<protein>
    <submittedName>
        <fullName evidence="2">Uncharacterized protein</fullName>
    </submittedName>
</protein>
<evidence type="ECO:0000256" key="1">
    <source>
        <dbReference type="SAM" id="MobiDB-lite"/>
    </source>
</evidence>
<comment type="caution">
    <text evidence="2">The sequence shown here is derived from an EMBL/GenBank/DDBJ whole genome shotgun (WGS) entry which is preliminary data.</text>
</comment>
<reference evidence="2 3" key="1">
    <citation type="submission" date="2017-09" db="EMBL/GenBank/DDBJ databases">
        <title>Depth-based differentiation of microbial function through sediment-hosted aquifers and enrichment of novel symbionts in the deep terrestrial subsurface.</title>
        <authorList>
            <person name="Probst A.J."/>
            <person name="Ladd B."/>
            <person name="Jarett J.K."/>
            <person name="Geller-Mcgrath D.E."/>
            <person name="Sieber C.M."/>
            <person name="Emerson J.B."/>
            <person name="Anantharaman K."/>
            <person name="Thomas B.C."/>
            <person name="Malmstrom R."/>
            <person name="Stieglmeier M."/>
            <person name="Klingl A."/>
            <person name="Woyke T."/>
            <person name="Ryan C.M."/>
            <person name="Banfield J.F."/>
        </authorList>
    </citation>
    <scope>NUCLEOTIDE SEQUENCE [LARGE SCALE GENOMIC DNA]</scope>
    <source>
        <strain evidence="2">CG_4_10_14_0_8_um_filter_42_10</strain>
    </source>
</reference>
<evidence type="ECO:0000313" key="3">
    <source>
        <dbReference type="Proteomes" id="UP000230779"/>
    </source>
</evidence>
<dbReference type="Proteomes" id="UP000230779">
    <property type="component" value="Unassembled WGS sequence"/>
</dbReference>
<gene>
    <name evidence="2" type="ORF">COY66_04975</name>
</gene>
<evidence type="ECO:0000313" key="2">
    <source>
        <dbReference type="EMBL" id="PIY96078.1"/>
    </source>
</evidence>
<dbReference type="AlphaFoldDB" id="A0A2M7RH47"/>
<dbReference type="EMBL" id="PFMD01000058">
    <property type="protein sequence ID" value="PIY96078.1"/>
    <property type="molecule type" value="Genomic_DNA"/>
</dbReference>
<proteinExistence type="predicted"/>
<sequence length="148" mass="16457">MTAPKDEKNENETKMKDTAPRPKGRQSGKAIDQPATHFSMASETEKEDIQQLLTQDAKKTKERLSKQPRVDFLIPLMPGEKVGAYETVQINGYKLTIKKGCMVNIPLQVAELLKESYEIAATAGQEMLIDRPFTPTADKPVSPREALG</sequence>
<feature type="region of interest" description="Disordered" evidence="1">
    <location>
        <begin position="1"/>
        <end position="50"/>
    </location>
</feature>
<organism evidence="2 3">
    <name type="scientific">Candidatus Kerfeldbacteria bacterium CG_4_10_14_0_8_um_filter_42_10</name>
    <dbReference type="NCBI Taxonomy" id="2014248"/>
    <lineage>
        <taxon>Bacteria</taxon>
        <taxon>Candidatus Kerfeldiibacteriota</taxon>
    </lineage>
</organism>
<feature type="compositionally biased region" description="Basic and acidic residues" evidence="1">
    <location>
        <begin position="1"/>
        <end position="20"/>
    </location>
</feature>
<name>A0A2M7RH47_9BACT</name>
<accession>A0A2M7RH47</accession>